<comment type="caution">
    <text evidence="6">The sequence shown here is derived from an EMBL/GenBank/DDBJ whole genome shotgun (WGS) entry which is preliminary data.</text>
</comment>
<dbReference type="RefSeq" id="WP_345970541.1">
    <property type="nucleotide sequence ID" value="NZ_JAQYXL010000001.1"/>
</dbReference>
<dbReference type="Proteomes" id="UP001404845">
    <property type="component" value="Unassembled WGS sequence"/>
</dbReference>
<accession>A0ABU9Z8P9</accession>
<organism evidence="6 7">
    <name type="scientific">Methylorubrum rhodesianum</name>
    <dbReference type="NCBI Taxonomy" id="29427"/>
    <lineage>
        <taxon>Bacteria</taxon>
        <taxon>Pseudomonadati</taxon>
        <taxon>Pseudomonadota</taxon>
        <taxon>Alphaproteobacteria</taxon>
        <taxon>Hyphomicrobiales</taxon>
        <taxon>Methylobacteriaceae</taxon>
        <taxon>Methylorubrum</taxon>
    </lineage>
</organism>
<dbReference type="InterPro" id="IPR011075">
    <property type="entry name" value="TetR_C"/>
</dbReference>
<dbReference type="PANTHER" id="PTHR30055">
    <property type="entry name" value="HTH-TYPE TRANSCRIPTIONAL REGULATOR RUTR"/>
    <property type="match status" value="1"/>
</dbReference>
<evidence type="ECO:0000256" key="2">
    <source>
        <dbReference type="ARBA" id="ARBA00023125"/>
    </source>
</evidence>
<dbReference type="Gene3D" id="1.10.357.10">
    <property type="entry name" value="Tetracycline Repressor, domain 2"/>
    <property type="match status" value="1"/>
</dbReference>
<dbReference type="PANTHER" id="PTHR30055:SF235">
    <property type="entry name" value="TRANSCRIPTIONAL REGULATORY PROTEIN"/>
    <property type="match status" value="1"/>
</dbReference>
<keyword evidence="2 4" id="KW-0238">DNA-binding</keyword>
<keyword evidence="7" id="KW-1185">Reference proteome</keyword>
<dbReference type="InterPro" id="IPR050109">
    <property type="entry name" value="HTH-type_TetR-like_transc_reg"/>
</dbReference>
<dbReference type="InterPro" id="IPR001647">
    <property type="entry name" value="HTH_TetR"/>
</dbReference>
<protein>
    <submittedName>
        <fullName evidence="6">TetR/AcrR family transcriptional regulator</fullName>
    </submittedName>
</protein>
<evidence type="ECO:0000256" key="3">
    <source>
        <dbReference type="ARBA" id="ARBA00023163"/>
    </source>
</evidence>
<proteinExistence type="predicted"/>
<dbReference type="PROSITE" id="PS50977">
    <property type="entry name" value="HTH_TETR_2"/>
    <property type="match status" value="1"/>
</dbReference>
<dbReference type="InterPro" id="IPR009057">
    <property type="entry name" value="Homeodomain-like_sf"/>
</dbReference>
<reference evidence="6 7" key="1">
    <citation type="journal article" date="2023" name="PLoS ONE">
        <title>Complete genome assembly of Hawai'i environmental nontuberculous mycobacteria reveals unexpected co-isolation with methylobacteria.</title>
        <authorList>
            <person name="Hendrix J."/>
            <person name="Epperson L.E."/>
            <person name="Tong E.I."/>
            <person name="Chan Y.L."/>
            <person name="Hasan N.A."/>
            <person name="Dawrs S.N."/>
            <person name="Norton G.J."/>
            <person name="Virdi R."/>
            <person name="Crooks J.L."/>
            <person name="Chan E.D."/>
            <person name="Honda J.R."/>
            <person name="Strong M."/>
        </authorList>
    </citation>
    <scope>NUCLEOTIDE SEQUENCE [LARGE SCALE GENOMIC DNA]</scope>
    <source>
        <strain evidence="6 7">NJH_HI01</strain>
    </source>
</reference>
<keyword evidence="1" id="KW-0805">Transcription regulation</keyword>
<dbReference type="Pfam" id="PF14514">
    <property type="entry name" value="TetR_C_9"/>
    <property type="match status" value="1"/>
</dbReference>
<evidence type="ECO:0000259" key="5">
    <source>
        <dbReference type="PROSITE" id="PS50977"/>
    </source>
</evidence>
<dbReference type="SUPFAM" id="SSF48498">
    <property type="entry name" value="Tetracyclin repressor-like, C-terminal domain"/>
    <property type="match status" value="1"/>
</dbReference>
<dbReference type="SUPFAM" id="SSF46689">
    <property type="entry name" value="Homeodomain-like"/>
    <property type="match status" value="1"/>
</dbReference>
<dbReference type="EMBL" id="JAQYXL010000001">
    <property type="protein sequence ID" value="MEN3227652.1"/>
    <property type="molecule type" value="Genomic_DNA"/>
</dbReference>
<evidence type="ECO:0000313" key="6">
    <source>
        <dbReference type="EMBL" id="MEN3227652.1"/>
    </source>
</evidence>
<evidence type="ECO:0000256" key="4">
    <source>
        <dbReference type="PROSITE-ProRule" id="PRU00335"/>
    </source>
</evidence>
<gene>
    <name evidence="6" type="ORF">PUR21_08415</name>
</gene>
<evidence type="ECO:0000256" key="1">
    <source>
        <dbReference type="ARBA" id="ARBA00023015"/>
    </source>
</evidence>
<sequence length="203" mass="21472">MPDGRSALLTAAVRAFAHEGFDSADLRGIAAAAGVSQNLVRVHFGNKAKLWEACINTIASAAAPAMAEVAEIAADEHMSLKTGLRDVIACVVAFYVKHPEARDFVTRHAADSSERALFVADRLLKPAYATCRALFAAGIEAGLIRSKHPALFFALLNSAASQPAGFPALLNRLAPEIQREAARALMTDTIVATLLHEPAQTAS</sequence>
<dbReference type="PRINTS" id="PR00455">
    <property type="entry name" value="HTHTETR"/>
</dbReference>
<dbReference type="InterPro" id="IPR036271">
    <property type="entry name" value="Tet_transcr_reg_TetR-rel_C_sf"/>
</dbReference>
<dbReference type="Pfam" id="PF00440">
    <property type="entry name" value="TetR_N"/>
    <property type="match status" value="1"/>
</dbReference>
<name>A0ABU9Z8P9_9HYPH</name>
<evidence type="ECO:0000313" key="7">
    <source>
        <dbReference type="Proteomes" id="UP001404845"/>
    </source>
</evidence>
<feature type="domain" description="HTH tetR-type" evidence="5">
    <location>
        <begin position="2"/>
        <end position="62"/>
    </location>
</feature>
<keyword evidence="3" id="KW-0804">Transcription</keyword>
<feature type="DNA-binding region" description="H-T-H motif" evidence="4">
    <location>
        <begin position="25"/>
        <end position="44"/>
    </location>
</feature>